<dbReference type="InterPro" id="IPR050595">
    <property type="entry name" value="Bact_response_regulator"/>
</dbReference>
<evidence type="ECO:0000259" key="6">
    <source>
        <dbReference type="PROSITE" id="PS50110"/>
    </source>
</evidence>
<organism evidence="7 8">
    <name type="scientific">Methylobacterium mesophilicum SR1.6/6</name>
    <dbReference type="NCBI Taxonomy" id="908290"/>
    <lineage>
        <taxon>Bacteria</taxon>
        <taxon>Pseudomonadati</taxon>
        <taxon>Pseudomonadota</taxon>
        <taxon>Alphaproteobacteria</taxon>
        <taxon>Hyphomicrobiales</taxon>
        <taxon>Methylobacteriaceae</taxon>
        <taxon>Methylobacterium</taxon>
    </lineage>
</organism>
<feature type="region of interest" description="Disordered" evidence="5">
    <location>
        <begin position="124"/>
        <end position="154"/>
    </location>
</feature>
<dbReference type="PANTHER" id="PTHR44591:SF3">
    <property type="entry name" value="RESPONSE REGULATORY DOMAIN-CONTAINING PROTEIN"/>
    <property type="match status" value="1"/>
</dbReference>
<dbReference type="EMBL" id="CP043538">
    <property type="protein sequence ID" value="QGY06096.1"/>
    <property type="molecule type" value="Genomic_DNA"/>
</dbReference>
<proteinExistence type="predicted"/>
<keyword evidence="3" id="KW-0804">Transcription</keyword>
<dbReference type="InterPro" id="IPR001789">
    <property type="entry name" value="Sig_transdc_resp-reg_receiver"/>
</dbReference>
<accession>A0A6B9FY28</accession>
<dbReference type="KEGG" id="mmes:MMSR116_09095"/>
<dbReference type="PANTHER" id="PTHR44591">
    <property type="entry name" value="STRESS RESPONSE REGULATOR PROTEIN 1"/>
    <property type="match status" value="1"/>
</dbReference>
<evidence type="ECO:0000256" key="2">
    <source>
        <dbReference type="ARBA" id="ARBA00023015"/>
    </source>
</evidence>
<feature type="modified residue" description="4-aspartylphosphate" evidence="4">
    <location>
        <position position="57"/>
    </location>
</feature>
<evidence type="ECO:0000256" key="5">
    <source>
        <dbReference type="SAM" id="MobiDB-lite"/>
    </source>
</evidence>
<sequence length="154" mass="16285">MTTASPRLVYVVDDDPAVLHSTRFLIEGEGHAVETFTDGSGLLAAFPGPRPALILLDHVMKGMDGLEVFDRLRKLDAKVPVVLVTGHPDPGIRARARDAGLPLVEKPLVFDALLDLLAREARDPMPSGLSGKAMADPGASAARRPPGEIPAQPA</sequence>
<protein>
    <submittedName>
        <fullName evidence="7">Response regulator</fullName>
    </submittedName>
</protein>
<keyword evidence="1 4" id="KW-0597">Phosphoprotein</keyword>
<dbReference type="SMART" id="SM00448">
    <property type="entry name" value="REC"/>
    <property type="match status" value="1"/>
</dbReference>
<evidence type="ECO:0000313" key="7">
    <source>
        <dbReference type="EMBL" id="QGY06096.1"/>
    </source>
</evidence>
<reference evidence="7 8" key="1">
    <citation type="journal article" date="2012" name="Genet. Mol. Biol.">
        <title>Analysis of 16S rRNA and mxaF genes revealing insights into Methylobacterium niche-specific plant association.</title>
        <authorList>
            <person name="Dourado M.N."/>
            <person name="Andreote F.D."/>
            <person name="Dini-Andreote F."/>
            <person name="Conti R."/>
            <person name="Araujo J.M."/>
            <person name="Araujo W.L."/>
        </authorList>
    </citation>
    <scope>NUCLEOTIDE SEQUENCE [LARGE SCALE GENOMIC DNA]</scope>
    <source>
        <strain evidence="7 8">SR1.6/6</strain>
    </source>
</reference>
<name>A0A6B9FY28_9HYPH</name>
<dbReference type="SUPFAM" id="SSF52172">
    <property type="entry name" value="CheY-like"/>
    <property type="match status" value="1"/>
</dbReference>
<evidence type="ECO:0000256" key="3">
    <source>
        <dbReference type="ARBA" id="ARBA00023163"/>
    </source>
</evidence>
<dbReference type="Gene3D" id="3.40.50.2300">
    <property type="match status" value="1"/>
</dbReference>
<dbReference type="OrthoDB" id="9782655at2"/>
<feature type="domain" description="Response regulatory" evidence="6">
    <location>
        <begin position="8"/>
        <end position="121"/>
    </location>
</feature>
<evidence type="ECO:0000313" key="8">
    <source>
        <dbReference type="Proteomes" id="UP000012488"/>
    </source>
</evidence>
<evidence type="ECO:0000256" key="1">
    <source>
        <dbReference type="ARBA" id="ARBA00022553"/>
    </source>
</evidence>
<dbReference type="GO" id="GO:0000160">
    <property type="term" value="P:phosphorelay signal transduction system"/>
    <property type="evidence" value="ECO:0007669"/>
    <property type="project" value="InterPro"/>
</dbReference>
<dbReference type="AlphaFoldDB" id="A0A6B9FY28"/>
<keyword evidence="2" id="KW-0805">Transcription regulation</keyword>
<evidence type="ECO:0000256" key="4">
    <source>
        <dbReference type="PROSITE-ProRule" id="PRU00169"/>
    </source>
</evidence>
<gene>
    <name evidence="7" type="ORF">MMSR116_09095</name>
</gene>
<dbReference type="PROSITE" id="PS50110">
    <property type="entry name" value="RESPONSE_REGULATORY"/>
    <property type="match status" value="1"/>
</dbReference>
<reference evidence="7 8" key="2">
    <citation type="journal article" date="2013" name="Genome Announc.">
        <title>Draft Genome Sequence of Methylobacterium mesophilicum Strain SR1.6/6, Isolated from Citrus sinensis.</title>
        <authorList>
            <person name="Marinho Almeida D."/>
            <person name="Dini-Andreote F."/>
            <person name="Camargo Neves A.A."/>
            <person name="Juca Ramos R.T."/>
            <person name="Andreote F.D."/>
            <person name="Carneiro A.R."/>
            <person name="Oliveira de Souza Lima A."/>
            <person name="Caracciolo Gomes de Sa P.H."/>
            <person name="Ribeiro Barbosa M.S."/>
            <person name="Araujo W.L."/>
            <person name="Silva A."/>
        </authorList>
    </citation>
    <scope>NUCLEOTIDE SEQUENCE [LARGE SCALE GENOMIC DNA]</scope>
    <source>
        <strain evidence="7 8">SR1.6/6</strain>
    </source>
</reference>
<dbReference type="Proteomes" id="UP000012488">
    <property type="component" value="Chromosome"/>
</dbReference>
<dbReference type="Pfam" id="PF00072">
    <property type="entry name" value="Response_reg"/>
    <property type="match status" value="1"/>
</dbReference>
<dbReference type="InterPro" id="IPR011006">
    <property type="entry name" value="CheY-like_superfamily"/>
</dbReference>